<dbReference type="EMBL" id="JABKKE010000001">
    <property type="protein sequence ID" value="NPE12909.1"/>
    <property type="molecule type" value="Genomic_DNA"/>
</dbReference>
<sequence>MNDINSLLIEYAGRYETPDFLPADPSWFMHKVNGRQNQETMAFIASCLSYGSRRQFFPKIQYILDCSKGEVYEWVRSGNFDSDIPDDAQCYYRLYTRHTMNKFLHALQDMICKHGSIENFVRSNASDGYSAVEAICRFFASRGIEVIIPKDTRSACKRVCMFLRWMVRDDSPVDLGLWSDFIDKRTLIMPMDTHVVQQACRLGLLNGRQATMASARRLTARMAEVFPDDPLKGDFALFGYGVNND</sequence>
<reference evidence="1 2" key="1">
    <citation type="submission" date="2020-05" db="EMBL/GenBank/DDBJ databases">
        <title>Distinct polysaccharide utilization as determinants for interspecies competition between intestinal Prevotella spp.</title>
        <authorList>
            <person name="Galvez E.J.C."/>
            <person name="Iljazovic A."/>
            <person name="Strowig T."/>
        </authorList>
    </citation>
    <scope>NUCLEOTIDE SEQUENCE [LARGE SCALE GENOMIC DNA]</scope>
    <source>
        <strain evidence="1 2">PROD</strain>
    </source>
</reference>
<name>A0ABX2AQJ1_9BACT</name>
<gene>
    <name evidence="1" type="ORF">HPS55_00925</name>
</gene>
<proteinExistence type="predicted"/>
<dbReference type="NCBIfam" id="TIGR02757">
    <property type="entry name" value="TIGR02757 family protein"/>
    <property type="match status" value="1"/>
</dbReference>
<keyword evidence="2" id="KW-1185">Reference proteome</keyword>
<evidence type="ECO:0000313" key="1">
    <source>
        <dbReference type="EMBL" id="NPE12909.1"/>
    </source>
</evidence>
<organism evidence="1 2">
    <name type="scientific">Xylanibacter rodentium</name>
    <dbReference type="NCBI Taxonomy" id="2736289"/>
    <lineage>
        <taxon>Bacteria</taxon>
        <taxon>Pseudomonadati</taxon>
        <taxon>Bacteroidota</taxon>
        <taxon>Bacteroidia</taxon>
        <taxon>Bacteroidales</taxon>
        <taxon>Prevotellaceae</taxon>
        <taxon>Xylanibacter</taxon>
    </lineage>
</organism>
<dbReference type="InterPro" id="IPR014127">
    <property type="entry name" value="CHP02757"/>
</dbReference>
<dbReference type="Pfam" id="PF09674">
    <property type="entry name" value="DUF2400"/>
    <property type="match status" value="1"/>
</dbReference>
<dbReference type="GeneID" id="82156319"/>
<dbReference type="Proteomes" id="UP001193734">
    <property type="component" value="Unassembled WGS sequence"/>
</dbReference>
<evidence type="ECO:0000313" key="2">
    <source>
        <dbReference type="Proteomes" id="UP001193734"/>
    </source>
</evidence>
<protein>
    <submittedName>
        <fullName evidence="1">TIGR02757 family protein</fullName>
    </submittedName>
</protein>
<comment type="caution">
    <text evidence="1">The sequence shown here is derived from an EMBL/GenBank/DDBJ whole genome shotgun (WGS) entry which is preliminary data.</text>
</comment>
<accession>A0ABX2AQJ1</accession>
<dbReference type="RefSeq" id="WP_172173686.1">
    <property type="nucleotide sequence ID" value="NZ_CASGIA010000011.1"/>
</dbReference>